<evidence type="ECO:0000256" key="3">
    <source>
        <dbReference type="ARBA" id="ARBA00023015"/>
    </source>
</evidence>
<dbReference type="SUPFAM" id="SSF52172">
    <property type="entry name" value="CheY-like"/>
    <property type="match status" value="1"/>
</dbReference>
<evidence type="ECO:0000256" key="6">
    <source>
        <dbReference type="PROSITE-ProRule" id="PRU00169"/>
    </source>
</evidence>
<dbReference type="InterPro" id="IPR025944">
    <property type="entry name" value="Sigma_54_int_dom_CS"/>
</dbReference>
<feature type="modified residue" description="4-aspartylphosphate" evidence="6">
    <location>
        <position position="54"/>
    </location>
</feature>
<name>A0ABQ2I2N6_9BACT</name>
<dbReference type="InterPro" id="IPR027417">
    <property type="entry name" value="P-loop_NTPase"/>
</dbReference>
<dbReference type="Gene3D" id="3.40.50.2300">
    <property type="match status" value="1"/>
</dbReference>
<dbReference type="InterPro" id="IPR002197">
    <property type="entry name" value="HTH_Fis"/>
</dbReference>
<dbReference type="SMART" id="SM00448">
    <property type="entry name" value="REC"/>
    <property type="match status" value="1"/>
</dbReference>
<evidence type="ECO:0000256" key="2">
    <source>
        <dbReference type="ARBA" id="ARBA00022840"/>
    </source>
</evidence>
<accession>A0ABQ2I2N6</accession>
<dbReference type="PANTHER" id="PTHR32071">
    <property type="entry name" value="TRANSCRIPTIONAL REGULATORY PROTEIN"/>
    <property type="match status" value="1"/>
</dbReference>
<keyword evidence="6" id="KW-0597">Phosphoprotein</keyword>
<keyword evidence="2" id="KW-0067">ATP-binding</keyword>
<keyword evidence="10" id="KW-1185">Reference proteome</keyword>
<dbReference type="SUPFAM" id="SSF52540">
    <property type="entry name" value="P-loop containing nucleoside triphosphate hydrolases"/>
    <property type="match status" value="1"/>
</dbReference>
<evidence type="ECO:0000259" key="8">
    <source>
        <dbReference type="PROSITE" id="PS50110"/>
    </source>
</evidence>
<dbReference type="InterPro" id="IPR009057">
    <property type="entry name" value="Homeodomain-like_sf"/>
</dbReference>
<comment type="caution">
    <text evidence="9">The sequence shown here is derived from an EMBL/GenBank/DDBJ whole genome shotgun (WGS) entry which is preliminary data.</text>
</comment>
<evidence type="ECO:0000259" key="7">
    <source>
        <dbReference type="PROSITE" id="PS50045"/>
    </source>
</evidence>
<proteinExistence type="predicted"/>
<dbReference type="PROSITE" id="PS00675">
    <property type="entry name" value="SIGMA54_INTERACT_1"/>
    <property type="match status" value="1"/>
</dbReference>
<protein>
    <submittedName>
        <fullName evidence="9">Uncharacterized protein</fullName>
    </submittedName>
</protein>
<dbReference type="PROSITE" id="PS00688">
    <property type="entry name" value="SIGMA54_INTERACT_3"/>
    <property type="match status" value="1"/>
</dbReference>
<dbReference type="CDD" id="cd17534">
    <property type="entry name" value="REC_DC-like"/>
    <property type="match status" value="1"/>
</dbReference>
<dbReference type="InterPro" id="IPR002078">
    <property type="entry name" value="Sigma_54_int"/>
</dbReference>
<evidence type="ECO:0000313" key="9">
    <source>
        <dbReference type="EMBL" id="GGM96774.1"/>
    </source>
</evidence>
<feature type="domain" description="Sigma-54 factor interaction" evidence="7">
    <location>
        <begin position="334"/>
        <end position="563"/>
    </location>
</feature>
<keyword evidence="1" id="KW-0547">Nucleotide-binding</keyword>
<dbReference type="Pfam" id="PF00158">
    <property type="entry name" value="Sigma54_activat"/>
    <property type="match status" value="1"/>
</dbReference>
<dbReference type="InterPro" id="IPR001789">
    <property type="entry name" value="Sig_transdc_resp-reg_receiver"/>
</dbReference>
<dbReference type="Gene3D" id="3.40.50.300">
    <property type="entry name" value="P-loop containing nucleotide triphosphate hydrolases"/>
    <property type="match status" value="1"/>
</dbReference>
<dbReference type="SMART" id="SM00382">
    <property type="entry name" value="AAA"/>
    <property type="match status" value="1"/>
</dbReference>
<dbReference type="InterPro" id="IPR025943">
    <property type="entry name" value="Sigma_54_int_dom_ATP-bd_2"/>
</dbReference>
<dbReference type="PROSITE" id="PS50110">
    <property type="entry name" value="RESPONSE_REGULATORY"/>
    <property type="match status" value="1"/>
</dbReference>
<dbReference type="Proteomes" id="UP000632339">
    <property type="component" value="Unassembled WGS sequence"/>
</dbReference>
<dbReference type="Pfam" id="PF00072">
    <property type="entry name" value="Response_reg"/>
    <property type="match status" value="1"/>
</dbReference>
<dbReference type="Pfam" id="PF25601">
    <property type="entry name" value="AAA_lid_14"/>
    <property type="match status" value="1"/>
</dbReference>
<dbReference type="InterPro" id="IPR058031">
    <property type="entry name" value="AAA_lid_NorR"/>
</dbReference>
<sequence>MNQHILIVEDQFVEANHLRIMLQRAGYTVCGVARSVEQAEELLEKEKPYLVLLDIFLAGNKTGIDFAVQLREQNVPFIYLSANSNEEVLNAAKATHPNGFLVKPFRENDLLVALQIAQYHHENGLESQLRKETQLQTQLANITTEPAGREQKLLMIAQVLQPFIPFDFVTAAVTCAGAEGKTDLLHLRRVGFNEYQTITPEGFAIIANLKPHELTALQARHTAPADVAFRNDLYPRPMPGGPTLRGLIADVFSMKSVLDLPLPAVSKGGPVLYFSFYSRRPDAFAAQHAALGRRVRPFLLLATQSLHWPVVNVPTEKPAYAPPSTSQNAVFEGIIGNSPQLTEVFDLVSQVAPADTSVLITGESGTGKERVAESIHALSARSGKPLVKVNCAALPTNLIESELFGHERGAFTGAFERRTGRFEQASNGTIFLDEIGDMPLETQVKLLRVLQQKEIERIGGKAPVKVNIRIIAATNRNLEKEVAEGRFRLDLYYRLNVFPIHLPSLAERREDIPFLVDHFVRVYAGKIGRKISGVSDKTLKSLMAYDWPGNIRELENLIERSVLLAKGHVIEQIPLPVNKPKELPEKTEEVRLKTIFENERDYIIQVLQKCNGRIRGEDGAAAILNIPPTTLGSKMKKLGIKRNYTF</sequence>
<dbReference type="SUPFAM" id="SSF46689">
    <property type="entry name" value="Homeodomain-like"/>
    <property type="match status" value="1"/>
</dbReference>
<dbReference type="CDD" id="cd00009">
    <property type="entry name" value="AAA"/>
    <property type="match status" value="1"/>
</dbReference>
<dbReference type="EMBL" id="BMLI01000001">
    <property type="protein sequence ID" value="GGM96774.1"/>
    <property type="molecule type" value="Genomic_DNA"/>
</dbReference>
<gene>
    <name evidence="9" type="ORF">GCM10010967_33110</name>
</gene>
<reference evidence="10" key="1">
    <citation type="journal article" date="2019" name="Int. J. Syst. Evol. Microbiol.">
        <title>The Global Catalogue of Microorganisms (GCM) 10K type strain sequencing project: providing services to taxonomists for standard genome sequencing and annotation.</title>
        <authorList>
            <consortium name="The Broad Institute Genomics Platform"/>
            <consortium name="The Broad Institute Genome Sequencing Center for Infectious Disease"/>
            <person name="Wu L."/>
            <person name="Ma J."/>
        </authorList>
    </citation>
    <scope>NUCLEOTIDE SEQUENCE [LARGE SCALE GENOMIC DNA]</scope>
    <source>
        <strain evidence="10">CGMCC 1.6375</strain>
    </source>
</reference>
<evidence type="ECO:0000256" key="1">
    <source>
        <dbReference type="ARBA" id="ARBA00022741"/>
    </source>
</evidence>
<dbReference type="Gene3D" id="1.10.10.60">
    <property type="entry name" value="Homeodomain-like"/>
    <property type="match status" value="1"/>
</dbReference>
<dbReference type="InterPro" id="IPR025662">
    <property type="entry name" value="Sigma_54_int_dom_ATP-bd_1"/>
</dbReference>
<dbReference type="PROSITE" id="PS50045">
    <property type="entry name" value="SIGMA54_INTERACT_4"/>
    <property type="match status" value="1"/>
</dbReference>
<keyword evidence="4" id="KW-0238">DNA-binding</keyword>
<dbReference type="RefSeq" id="WP_019942718.1">
    <property type="nucleotide sequence ID" value="NZ_BMLI01000001.1"/>
</dbReference>
<organism evidence="9 10">
    <name type="scientific">Dyadobacter beijingensis</name>
    <dbReference type="NCBI Taxonomy" id="365489"/>
    <lineage>
        <taxon>Bacteria</taxon>
        <taxon>Pseudomonadati</taxon>
        <taxon>Bacteroidota</taxon>
        <taxon>Cytophagia</taxon>
        <taxon>Cytophagales</taxon>
        <taxon>Spirosomataceae</taxon>
        <taxon>Dyadobacter</taxon>
    </lineage>
</organism>
<feature type="domain" description="Response regulatory" evidence="8">
    <location>
        <begin position="4"/>
        <end position="118"/>
    </location>
</feature>
<dbReference type="Gene3D" id="1.10.8.60">
    <property type="match status" value="1"/>
</dbReference>
<dbReference type="PROSITE" id="PS00676">
    <property type="entry name" value="SIGMA54_INTERACT_2"/>
    <property type="match status" value="1"/>
</dbReference>
<keyword evidence="5" id="KW-0804">Transcription</keyword>
<dbReference type="InterPro" id="IPR011006">
    <property type="entry name" value="CheY-like_superfamily"/>
</dbReference>
<evidence type="ECO:0000313" key="10">
    <source>
        <dbReference type="Proteomes" id="UP000632339"/>
    </source>
</evidence>
<dbReference type="InterPro" id="IPR003593">
    <property type="entry name" value="AAA+_ATPase"/>
</dbReference>
<keyword evidence="3" id="KW-0805">Transcription regulation</keyword>
<dbReference type="Pfam" id="PF02954">
    <property type="entry name" value="HTH_8"/>
    <property type="match status" value="1"/>
</dbReference>
<evidence type="ECO:0000256" key="5">
    <source>
        <dbReference type="ARBA" id="ARBA00023163"/>
    </source>
</evidence>
<evidence type="ECO:0000256" key="4">
    <source>
        <dbReference type="ARBA" id="ARBA00023125"/>
    </source>
</evidence>